<dbReference type="Pfam" id="PF10588">
    <property type="entry name" value="NADH-G_4Fe-4S_3"/>
    <property type="match status" value="1"/>
</dbReference>
<evidence type="ECO:0000256" key="9">
    <source>
        <dbReference type="ARBA" id="ARBA00047712"/>
    </source>
</evidence>
<dbReference type="SUPFAM" id="SSF53706">
    <property type="entry name" value="Formate dehydrogenase/DMSO reductase, domains 1-3"/>
    <property type="match status" value="1"/>
</dbReference>
<keyword evidence="10" id="KW-0001">2Fe-2S</keyword>
<dbReference type="RefSeq" id="WP_173533768.1">
    <property type="nucleotide sequence ID" value="NZ_CP054143.1"/>
</dbReference>
<dbReference type="GO" id="GO:0008299">
    <property type="term" value="P:isoprenoid biosynthetic process"/>
    <property type="evidence" value="ECO:0007669"/>
    <property type="project" value="InterPro"/>
</dbReference>
<dbReference type="Pfam" id="PF22151">
    <property type="entry name" value="Fer4_NDSU1"/>
    <property type="match status" value="1"/>
</dbReference>
<dbReference type="PROSITE" id="PS51085">
    <property type="entry name" value="2FE2S_FER_2"/>
    <property type="match status" value="1"/>
</dbReference>
<dbReference type="PROSITE" id="PS01295">
    <property type="entry name" value="ISPD"/>
    <property type="match status" value="1"/>
</dbReference>
<comment type="catalytic activity">
    <reaction evidence="9 10">
        <text>a quinone + NADH + 5 H(+)(in) = a quinol + NAD(+) + 4 H(+)(out)</text>
        <dbReference type="Rhea" id="RHEA:57888"/>
        <dbReference type="ChEBI" id="CHEBI:15378"/>
        <dbReference type="ChEBI" id="CHEBI:24646"/>
        <dbReference type="ChEBI" id="CHEBI:57540"/>
        <dbReference type="ChEBI" id="CHEBI:57945"/>
        <dbReference type="ChEBI" id="CHEBI:132124"/>
    </reaction>
</comment>
<dbReference type="PANTHER" id="PTHR43105:SF13">
    <property type="entry name" value="NADH-UBIQUINONE OXIDOREDUCTASE 75 KDA SUBUNIT, MITOCHONDRIAL"/>
    <property type="match status" value="1"/>
</dbReference>
<evidence type="ECO:0000256" key="10">
    <source>
        <dbReference type="RuleBase" id="RU003525"/>
    </source>
</evidence>
<keyword evidence="15" id="KW-1185">Reference proteome</keyword>
<sequence>MLEIEIDGKKLTVPGGSTVMDAANSIGVHIPHFCYHKKLSIAASCRMCLVQVEKAPKPLPACATPVTDGMKVWTHSDQAVTAQKGVMEFLLINHPLDCPICDQGGECQLQDLAVGYGQTGSEYAEEKRVVANKDLGPLISTDMTRCIHCSRCVRFTEEIAGFQELGMANRGEFTEVMPFIGKTVNSEISGNVIDLCPVGALTSKPFRYTARTWELSRRKSVSAHDGLGSNLVVQVKNNKVMRVLPLENEAINECWLSDRDRYSYEALNSEERLTKPMLKQGGVWQETDWQTALEYVANGLKQVIAEHGKDSVAAVASPNSTVEELFALRKVMAGLGVESVQAFARSADFSLKTQGAQWLGQSLLELSQNEAILLVGSTLRKEQPLLAQRLRQSVKKGLQLSAVNPHSDEMLTKLVGEVVVRPDQLVEGLLQVIQAFVELKSVPVPNGVDLSNVLVSDAARAIALSFDGKAKTAILLGNVAQTNARYAEIYAAATALAVLTGATLGVPAMAANSVGAQLVGADLGADIFGAGSLANAKKAYVFLGVEPEYDAHNGAHALAAAKNAEMVVVMSPFQSCAMDYADVILPISPFSETSGTFVNMEGKAQSFNGVVRPLGETRPAWKVFRVLGNLFGFSGFEYNSSEEIRDEALAGEIAPRLSNAVVSTHAVRTQSAQGLVRLGEVPLYQVDSIVRRSPSLQATQDALLASTLRANATTLAKLGLVVDGQAIVQQEQGSATLLVALDDGLLDDVIRVAASHPLTRNLGDMVGAVEVLKA</sequence>
<dbReference type="InterPro" id="IPR000283">
    <property type="entry name" value="NADH_UbQ_OxRdtase_75kDa_su_CS"/>
</dbReference>
<feature type="domain" description="4Fe-4S His(Cys)3-ligated-type" evidence="13">
    <location>
        <begin position="78"/>
        <end position="117"/>
    </location>
</feature>
<feature type="domain" description="4Fe-4S Mo/W bis-MGD-type" evidence="12">
    <location>
        <begin position="215"/>
        <end position="271"/>
    </location>
</feature>
<dbReference type="AlphaFoldDB" id="A0A6M8SQ02"/>
<dbReference type="SUPFAM" id="SSF54862">
    <property type="entry name" value="4Fe-4S ferredoxins"/>
    <property type="match status" value="1"/>
</dbReference>
<keyword evidence="7 10" id="KW-0411">Iron-sulfur</keyword>
<evidence type="ECO:0000259" key="13">
    <source>
        <dbReference type="PROSITE" id="PS51839"/>
    </source>
</evidence>
<keyword evidence="6 10" id="KW-0408">Iron</keyword>
<dbReference type="PROSITE" id="PS00641">
    <property type="entry name" value="COMPLEX1_75K_1"/>
    <property type="match status" value="1"/>
</dbReference>
<dbReference type="PROSITE" id="PS00642">
    <property type="entry name" value="COMPLEX1_75K_2"/>
    <property type="match status" value="1"/>
</dbReference>
<feature type="domain" description="2Fe-2S ferredoxin-type" evidence="11">
    <location>
        <begin position="1"/>
        <end position="78"/>
    </location>
</feature>
<comment type="similarity">
    <text evidence="2 10">Belongs to the complex I 75 kDa subunit family.</text>
</comment>
<dbReference type="CDD" id="cd00207">
    <property type="entry name" value="fer2"/>
    <property type="match status" value="1"/>
</dbReference>
<dbReference type="GO" id="GO:0051537">
    <property type="term" value="F:2 iron, 2 sulfur cluster binding"/>
    <property type="evidence" value="ECO:0007669"/>
    <property type="project" value="UniProtKB-UniRule"/>
</dbReference>
<evidence type="ECO:0000256" key="2">
    <source>
        <dbReference type="ARBA" id="ARBA00005404"/>
    </source>
</evidence>
<keyword evidence="3 10" id="KW-0004">4Fe-4S</keyword>
<dbReference type="FunFam" id="3.10.20.740:FF:000001">
    <property type="entry name" value="NADH-quinone oxidoreductase subunit G"/>
    <property type="match status" value="1"/>
</dbReference>
<evidence type="ECO:0000256" key="3">
    <source>
        <dbReference type="ARBA" id="ARBA00022485"/>
    </source>
</evidence>
<dbReference type="InterPro" id="IPR006963">
    <property type="entry name" value="Mopterin_OxRdtase_4Fe-4S_dom"/>
</dbReference>
<dbReference type="InterPro" id="IPR036010">
    <property type="entry name" value="2Fe-2S_ferredoxin-like_sf"/>
</dbReference>
<dbReference type="GO" id="GO:0048038">
    <property type="term" value="F:quinone binding"/>
    <property type="evidence" value="ECO:0007669"/>
    <property type="project" value="UniProtKB-UniRule"/>
</dbReference>
<dbReference type="FunFam" id="3.30.70.20:FF:000002">
    <property type="entry name" value="NADH-ubiquinone oxidoreductase 75 kDa subunit"/>
    <property type="match status" value="1"/>
</dbReference>
<comment type="cofactor">
    <cofactor evidence="1 10">
        <name>[4Fe-4S] cluster</name>
        <dbReference type="ChEBI" id="CHEBI:49883"/>
    </cofactor>
</comment>
<dbReference type="PROSITE" id="PS51839">
    <property type="entry name" value="4FE4S_HC3"/>
    <property type="match status" value="1"/>
</dbReference>
<dbReference type="PROSITE" id="PS51669">
    <property type="entry name" value="4FE4S_MOW_BIS_MGD"/>
    <property type="match status" value="1"/>
</dbReference>
<keyword evidence="5 10" id="KW-1278">Translocase</keyword>
<comment type="cofactor">
    <cofactor evidence="10">
        <name>[2Fe-2S] cluster</name>
        <dbReference type="ChEBI" id="CHEBI:190135"/>
    </cofactor>
    <text evidence="10">Binds 1 [2Fe-2S] cluster per subunit.</text>
</comment>
<evidence type="ECO:0000256" key="4">
    <source>
        <dbReference type="ARBA" id="ARBA00022723"/>
    </source>
</evidence>
<evidence type="ECO:0000259" key="12">
    <source>
        <dbReference type="PROSITE" id="PS51669"/>
    </source>
</evidence>
<evidence type="ECO:0000256" key="7">
    <source>
        <dbReference type="ARBA" id="ARBA00023014"/>
    </source>
</evidence>
<dbReference type="SUPFAM" id="SSF54292">
    <property type="entry name" value="2Fe-2S ferredoxin-like"/>
    <property type="match status" value="1"/>
</dbReference>
<dbReference type="KEGG" id="dee:HQN60_11440"/>
<keyword evidence="10" id="KW-0874">Quinone</keyword>
<reference evidence="14 15" key="1">
    <citation type="submission" date="2020-05" db="EMBL/GenBank/DDBJ databases">
        <title>Complete genome sequence of Deefgea sp. D17.</title>
        <authorList>
            <person name="Bae J.-W."/>
            <person name="Han J.E."/>
        </authorList>
    </citation>
    <scope>NUCLEOTIDE SEQUENCE [LARGE SCALE GENOMIC DNA]</scope>
    <source>
        <strain evidence="14 15">D17</strain>
    </source>
</reference>
<dbReference type="Pfam" id="PF22117">
    <property type="entry name" value="Fer4_Nqo3"/>
    <property type="match status" value="1"/>
</dbReference>
<dbReference type="GO" id="GO:0008137">
    <property type="term" value="F:NADH dehydrogenase (ubiquinone) activity"/>
    <property type="evidence" value="ECO:0007669"/>
    <property type="project" value="UniProtKB-UniRule"/>
</dbReference>
<dbReference type="EC" id="7.1.1.-" evidence="10"/>
<dbReference type="Proteomes" id="UP000504844">
    <property type="component" value="Chromosome"/>
</dbReference>
<dbReference type="GO" id="GO:0016020">
    <property type="term" value="C:membrane"/>
    <property type="evidence" value="ECO:0007669"/>
    <property type="project" value="InterPro"/>
</dbReference>
<dbReference type="InterPro" id="IPR018294">
    <property type="entry name" value="ISPD_synthase_CS"/>
</dbReference>
<dbReference type="PANTHER" id="PTHR43105">
    <property type="entry name" value="RESPIRATORY NITRATE REDUCTASE"/>
    <property type="match status" value="1"/>
</dbReference>
<evidence type="ECO:0000313" key="15">
    <source>
        <dbReference type="Proteomes" id="UP000504844"/>
    </source>
</evidence>
<organism evidence="14 15">
    <name type="scientific">Deefgea piscis</name>
    <dbReference type="NCBI Taxonomy" id="2739061"/>
    <lineage>
        <taxon>Bacteria</taxon>
        <taxon>Pseudomonadati</taxon>
        <taxon>Pseudomonadota</taxon>
        <taxon>Betaproteobacteria</taxon>
        <taxon>Neisseriales</taxon>
        <taxon>Chitinibacteraceae</taxon>
        <taxon>Deefgea</taxon>
    </lineage>
</organism>
<accession>A0A6M8SQ02</accession>
<comment type="function">
    <text evidence="10">NDH-1 shuttles electrons from NADH, via FMN and iron-sulfur (Fe-S) centers, to quinones in the respiratory chain. Couples the redox reaction to proton translocation (for every two electrons transferred, four hydrogen ions are translocated across the cytoplasmic membrane), and thus conserves the redox energy in a proton gradient.</text>
</comment>
<dbReference type="InterPro" id="IPR054351">
    <property type="entry name" value="NADH_UbQ_OxRdtase_ferredoxin"/>
</dbReference>
<dbReference type="NCBIfam" id="TIGR01973">
    <property type="entry name" value="NuoG"/>
    <property type="match status" value="1"/>
</dbReference>
<dbReference type="CDD" id="cd02772">
    <property type="entry name" value="MopB_NDH-1_NuoG2"/>
    <property type="match status" value="1"/>
</dbReference>
<dbReference type="InterPro" id="IPR050123">
    <property type="entry name" value="Prok_molybdopt-oxidoreductase"/>
</dbReference>
<protein>
    <recommendedName>
        <fullName evidence="10">NADH-quinone oxidoreductase</fullName>
        <ecNumber evidence="10">7.1.1.-</ecNumber>
    </recommendedName>
</protein>
<keyword evidence="14" id="KW-0560">Oxidoreductase</keyword>
<dbReference type="Gene3D" id="3.40.50.740">
    <property type="match status" value="2"/>
</dbReference>
<keyword evidence="4 10" id="KW-0479">Metal-binding</keyword>
<dbReference type="Pfam" id="PF00384">
    <property type="entry name" value="Molybdopterin"/>
    <property type="match status" value="1"/>
</dbReference>
<dbReference type="Pfam" id="PF13510">
    <property type="entry name" value="Fer2_4"/>
    <property type="match status" value="1"/>
</dbReference>
<evidence type="ECO:0000256" key="5">
    <source>
        <dbReference type="ARBA" id="ARBA00022967"/>
    </source>
</evidence>
<evidence type="ECO:0000313" key="14">
    <source>
        <dbReference type="EMBL" id="QKJ67265.1"/>
    </source>
</evidence>
<dbReference type="PROSITE" id="PS00643">
    <property type="entry name" value="COMPLEX1_75K_3"/>
    <property type="match status" value="1"/>
</dbReference>
<proteinExistence type="inferred from homology"/>
<dbReference type="GO" id="GO:0046872">
    <property type="term" value="F:metal ion binding"/>
    <property type="evidence" value="ECO:0007669"/>
    <property type="project" value="UniProtKB-UniRule"/>
</dbReference>
<dbReference type="FunFam" id="3.30.200.210:FF:000002">
    <property type="entry name" value="NADH-ubiquinone oxidoreductase 75 kDa subunit"/>
    <property type="match status" value="1"/>
</dbReference>
<dbReference type="GO" id="GO:0016651">
    <property type="term" value="F:oxidoreductase activity, acting on NAD(P)H"/>
    <property type="evidence" value="ECO:0007669"/>
    <property type="project" value="InterPro"/>
</dbReference>
<dbReference type="InterPro" id="IPR006656">
    <property type="entry name" value="Mopterin_OxRdtase"/>
</dbReference>
<dbReference type="Gene3D" id="3.40.228.10">
    <property type="entry name" value="Dimethylsulfoxide Reductase, domain 2"/>
    <property type="match status" value="1"/>
</dbReference>
<name>A0A6M8SQ02_9NEIS</name>
<evidence type="ECO:0000259" key="11">
    <source>
        <dbReference type="PROSITE" id="PS51085"/>
    </source>
</evidence>
<dbReference type="Gene3D" id="3.30.70.20">
    <property type="match status" value="1"/>
</dbReference>
<evidence type="ECO:0000256" key="1">
    <source>
        <dbReference type="ARBA" id="ARBA00001966"/>
    </source>
</evidence>
<dbReference type="Gene3D" id="3.10.20.740">
    <property type="match status" value="1"/>
</dbReference>
<dbReference type="InterPro" id="IPR019574">
    <property type="entry name" value="NADH_UbQ_OxRdtase_Gsu_4Fe4S-bd"/>
</dbReference>
<dbReference type="InterPro" id="IPR010228">
    <property type="entry name" value="NADH_UbQ_OxRdtase_Gsu"/>
</dbReference>
<dbReference type="EMBL" id="CP054143">
    <property type="protein sequence ID" value="QKJ67265.1"/>
    <property type="molecule type" value="Genomic_DNA"/>
</dbReference>
<keyword evidence="8 10" id="KW-0520">NAD</keyword>
<dbReference type="InterPro" id="IPR001041">
    <property type="entry name" value="2Fe-2S_ferredoxin-type"/>
</dbReference>
<dbReference type="SMART" id="SM00929">
    <property type="entry name" value="NADH-G_4Fe-4S_3"/>
    <property type="match status" value="1"/>
</dbReference>
<evidence type="ECO:0000256" key="6">
    <source>
        <dbReference type="ARBA" id="ARBA00023004"/>
    </source>
</evidence>
<dbReference type="GO" id="GO:0042773">
    <property type="term" value="P:ATP synthesis coupled electron transport"/>
    <property type="evidence" value="ECO:0007669"/>
    <property type="project" value="InterPro"/>
</dbReference>
<dbReference type="GO" id="GO:0051539">
    <property type="term" value="F:4 iron, 4 sulfur cluster binding"/>
    <property type="evidence" value="ECO:0007669"/>
    <property type="project" value="UniProtKB-KW"/>
</dbReference>
<gene>
    <name evidence="14" type="ORF">HQN60_11440</name>
</gene>
<evidence type="ECO:0000256" key="8">
    <source>
        <dbReference type="ARBA" id="ARBA00023027"/>
    </source>
</evidence>